<dbReference type="AlphaFoldDB" id="X1KJP3"/>
<evidence type="ECO:0000256" key="1">
    <source>
        <dbReference type="SAM" id="Phobius"/>
    </source>
</evidence>
<sequence length="86" mass="9215">MTAGVISAIIGVVIVAIGLAATWIHNGRSQSKRDGIIEERINGIKTKLEDPNTGLGAIKKSVEDQAVHCASITSSFKERLKDLEKD</sequence>
<comment type="caution">
    <text evidence="2">The sequence shown here is derived from an EMBL/GenBank/DDBJ whole genome shotgun (WGS) entry which is preliminary data.</text>
</comment>
<dbReference type="EMBL" id="BARV01011355">
    <property type="protein sequence ID" value="GAI06908.1"/>
    <property type="molecule type" value="Genomic_DNA"/>
</dbReference>
<keyword evidence="1" id="KW-0472">Membrane</keyword>
<accession>X1KJP3</accession>
<keyword evidence="1" id="KW-0812">Transmembrane</keyword>
<reference evidence="2" key="1">
    <citation type="journal article" date="2014" name="Front. Microbiol.">
        <title>High frequency of phylogenetically diverse reductive dehalogenase-homologous genes in deep subseafloor sedimentary metagenomes.</title>
        <authorList>
            <person name="Kawai M."/>
            <person name="Futagami T."/>
            <person name="Toyoda A."/>
            <person name="Takaki Y."/>
            <person name="Nishi S."/>
            <person name="Hori S."/>
            <person name="Arai W."/>
            <person name="Tsubouchi T."/>
            <person name="Morono Y."/>
            <person name="Uchiyama I."/>
            <person name="Ito T."/>
            <person name="Fujiyama A."/>
            <person name="Inagaki F."/>
            <person name="Takami H."/>
        </authorList>
    </citation>
    <scope>NUCLEOTIDE SEQUENCE</scope>
    <source>
        <strain evidence="2">Expedition CK06-06</strain>
    </source>
</reference>
<feature type="transmembrane region" description="Helical" evidence="1">
    <location>
        <begin position="6"/>
        <end position="24"/>
    </location>
</feature>
<name>X1KJP3_9ZZZZ</name>
<organism evidence="2">
    <name type="scientific">marine sediment metagenome</name>
    <dbReference type="NCBI Taxonomy" id="412755"/>
    <lineage>
        <taxon>unclassified sequences</taxon>
        <taxon>metagenomes</taxon>
        <taxon>ecological metagenomes</taxon>
    </lineage>
</organism>
<keyword evidence="1" id="KW-1133">Transmembrane helix</keyword>
<gene>
    <name evidence="2" type="ORF">S06H3_21571</name>
</gene>
<evidence type="ECO:0000313" key="2">
    <source>
        <dbReference type="EMBL" id="GAI06908.1"/>
    </source>
</evidence>
<protein>
    <submittedName>
        <fullName evidence="2">Uncharacterized protein</fullName>
    </submittedName>
</protein>
<proteinExistence type="predicted"/>